<feature type="non-terminal residue" evidence="1">
    <location>
        <position position="492"/>
    </location>
</feature>
<name>A0ACC0KYE9_CHOFU</name>
<dbReference type="Proteomes" id="UP001064048">
    <property type="component" value="Chromosome 15"/>
</dbReference>
<protein>
    <submittedName>
        <fullName evidence="1">Uncharacterized protein</fullName>
    </submittedName>
</protein>
<reference evidence="1 2" key="1">
    <citation type="journal article" date="2022" name="Genome Biol. Evol.">
        <title>The Spruce Budworm Genome: Reconstructing the Evolutionary History of Antifreeze Proteins.</title>
        <authorList>
            <person name="Beliveau C."/>
            <person name="Gagne P."/>
            <person name="Picq S."/>
            <person name="Vernygora O."/>
            <person name="Keeling C.I."/>
            <person name="Pinkney K."/>
            <person name="Doucet D."/>
            <person name="Wen F."/>
            <person name="Johnston J.S."/>
            <person name="Maaroufi H."/>
            <person name="Boyle B."/>
            <person name="Laroche J."/>
            <person name="Dewar K."/>
            <person name="Juretic N."/>
            <person name="Blackburn G."/>
            <person name="Nisole A."/>
            <person name="Brunet B."/>
            <person name="Brandao M."/>
            <person name="Lumley L."/>
            <person name="Duan J."/>
            <person name="Quan G."/>
            <person name="Lucarotti C.J."/>
            <person name="Roe A.D."/>
            <person name="Sperling F.A.H."/>
            <person name="Levesque R.C."/>
            <person name="Cusson M."/>
        </authorList>
    </citation>
    <scope>NUCLEOTIDE SEQUENCE [LARGE SCALE GENOMIC DNA]</scope>
    <source>
        <strain evidence="1">Glfc:IPQL:Cfum</strain>
    </source>
</reference>
<organism evidence="1 2">
    <name type="scientific">Choristoneura fumiferana</name>
    <name type="common">Spruce budworm moth</name>
    <name type="synonym">Archips fumiferana</name>
    <dbReference type="NCBI Taxonomy" id="7141"/>
    <lineage>
        <taxon>Eukaryota</taxon>
        <taxon>Metazoa</taxon>
        <taxon>Ecdysozoa</taxon>
        <taxon>Arthropoda</taxon>
        <taxon>Hexapoda</taxon>
        <taxon>Insecta</taxon>
        <taxon>Pterygota</taxon>
        <taxon>Neoptera</taxon>
        <taxon>Endopterygota</taxon>
        <taxon>Lepidoptera</taxon>
        <taxon>Glossata</taxon>
        <taxon>Ditrysia</taxon>
        <taxon>Tortricoidea</taxon>
        <taxon>Tortricidae</taxon>
        <taxon>Tortricinae</taxon>
        <taxon>Choristoneura</taxon>
    </lineage>
</organism>
<dbReference type="EMBL" id="CM046115">
    <property type="protein sequence ID" value="KAI8441106.1"/>
    <property type="molecule type" value="Genomic_DNA"/>
</dbReference>
<evidence type="ECO:0000313" key="1">
    <source>
        <dbReference type="EMBL" id="KAI8441106.1"/>
    </source>
</evidence>
<keyword evidence="2" id="KW-1185">Reference proteome</keyword>
<evidence type="ECO:0000313" key="2">
    <source>
        <dbReference type="Proteomes" id="UP001064048"/>
    </source>
</evidence>
<comment type="caution">
    <text evidence="1">The sequence shown here is derived from an EMBL/GenBank/DDBJ whole genome shotgun (WGS) entry which is preliminary data.</text>
</comment>
<gene>
    <name evidence="1" type="ORF">MSG28_009369</name>
</gene>
<sequence length="492" mass="56712">MHKSMKLSRAKRRNLTRDPNMRAFTNFVTVMLFLVLASMFYLVVSFKPVSKEEHVERINKMNEEVEPFRRNLTECARQVKASNADIEHFLKRIPQSTSQGKCFVACILKRNAIIVKNKIMEKNLLEANRAVYSDDSEVMARLKTAIKECSKVVDGIFEICEYASVFNDCMHMKMEHILDRVTMERRMEALGQMSSNPDEWTEEEDEMLRLKLTKQLVLGDPTYKNLAKVSNQRTCSDVDSSRMALKEGLERRVSQFEDEKNYTIATLLDPRYKMNFFTPEKVPWVRRQFLAEYVRRSADMDSTSNSENESEPPAPLPYSGLQSQEDTHKALWTCYEELASTKQPEIEEPKSPIAIELDRYIADSLLSRDMCPYKWWSKNKFRFPLMSNMAKIFLSAPGSSVYSEQCNSRNESQESLGEDENASNISVLSDSYIQGTEIATPGTSSQDAEIPIPGTSKGCKSSTKKNENEFITYHRFPNDDNVRKIWSCCINR</sequence>
<accession>A0ACC0KYE9</accession>
<proteinExistence type="predicted"/>